<reference evidence="2 3" key="1">
    <citation type="submission" date="2018-02" db="EMBL/GenBank/DDBJ databases">
        <title>Draft genome sequence of Streptococcus oricebi CCUG 70868T type strain.</title>
        <authorList>
            <person name="Mendez V."/>
            <person name="Salva-Serra F."/>
            <person name="Jaen-Luchoro D."/>
            <person name="Gonzales-Siles L."/>
            <person name="Karlsson R."/>
            <person name="Engstrom-Jakobsson H."/>
            <person name="Busquets A."/>
            <person name="Gomila M."/>
            <person name="Pineiro-Iglesias B."/>
            <person name="Bennasar-Figueras A."/>
            <person name="Seeger M."/>
            <person name="Moore E."/>
        </authorList>
    </citation>
    <scope>NUCLEOTIDE SEQUENCE [LARGE SCALE GENOMIC DNA]</scope>
    <source>
        <strain evidence="2 3">CCUG 70868</strain>
    </source>
</reference>
<feature type="transmembrane region" description="Helical" evidence="1">
    <location>
        <begin position="12"/>
        <end position="31"/>
    </location>
</feature>
<dbReference type="EMBL" id="PRDG01000001">
    <property type="protein sequence ID" value="MBP2622603.1"/>
    <property type="molecule type" value="Genomic_DNA"/>
</dbReference>
<keyword evidence="3" id="KW-1185">Reference proteome</keyword>
<feature type="transmembrane region" description="Helical" evidence="1">
    <location>
        <begin position="122"/>
        <end position="139"/>
    </location>
</feature>
<gene>
    <name evidence="2" type="ORF">C4K46_01465</name>
</gene>
<dbReference type="Proteomes" id="UP001519296">
    <property type="component" value="Unassembled WGS sequence"/>
</dbReference>
<evidence type="ECO:0000313" key="3">
    <source>
        <dbReference type="Proteomes" id="UP001519296"/>
    </source>
</evidence>
<feature type="transmembrane region" description="Helical" evidence="1">
    <location>
        <begin position="37"/>
        <end position="60"/>
    </location>
</feature>
<evidence type="ECO:0000313" key="2">
    <source>
        <dbReference type="EMBL" id="MBP2622603.1"/>
    </source>
</evidence>
<keyword evidence="1" id="KW-1133">Transmembrane helix</keyword>
<protein>
    <submittedName>
        <fullName evidence="2">Uncharacterized protein</fullName>
    </submittedName>
</protein>
<keyword evidence="1" id="KW-0472">Membrane</keyword>
<organism evidence="2 3">
    <name type="scientific">Streptococcus oricebi</name>
    <dbReference type="NCBI Taxonomy" id="1547447"/>
    <lineage>
        <taxon>Bacteria</taxon>
        <taxon>Bacillati</taxon>
        <taxon>Bacillota</taxon>
        <taxon>Bacilli</taxon>
        <taxon>Lactobacillales</taxon>
        <taxon>Streptococcaceae</taxon>
        <taxon>Streptococcus</taxon>
    </lineage>
</organism>
<feature type="transmembrane region" description="Helical" evidence="1">
    <location>
        <begin position="97"/>
        <end position="116"/>
    </location>
</feature>
<accession>A0ABS5B1A7</accession>
<dbReference type="RefSeq" id="WP_209626630.1">
    <property type="nucleotide sequence ID" value="NZ_PRDG01000001.1"/>
</dbReference>
<proteinExistence type="predicted"/>
<evidence type="ECO:0000256" key="1">
    <source>
        <dbReference type="SAM" id="Phobius"/>
    </source>
</evidence>
<keyword evidence="1" id="KW-0812">Transmembrane</keyword>
<comment type="caution">
    <text evidence="2">The sequence shown here is derived from an EMBL/GenBank/DDBJ whole genome shotgun (WGS) entry which is preliminary data.</text>
</comment>
<name>A0ABS5B1A7_9STRE</name>
<sequence>MIYRSIIKDGDRSGLLLFLVPVTSALLTIFINQLGGLFFPSIFIRGILLCLGILLMNISAKIYTSKLHQKKYLEKFVSYNQTAYSALLKECQKHFKLFSKIYSTLVFLAILVSAFYLFFADFRLLIASIGIIFTVFMAGNESTPRKRKKILEELEKKTNSC</sequence>